<proteinExistence type="predicted"/>
<evidence type="ECO:0000256" key="4">
    <source>
        <dbReference type="ARBA" id="ARBA00023136"/>
    </source>
</evidence>
<feature type="transmembrane region" description="Helical" evidence="5">
    <location>
        <begin position="67"/>
        <end position="100"/>
    </location>
</feature>
<organism evidence="6 7">
    <name type="scientific">Shouchella xiaoxiensis</name>
    <dbReference type="NCBI Taxonomy" id="766895"/>
    <lineage>
        <taxon>Bacteria</taxon>
        <taxon>Bacillati</taxon>
        <taxon>Bacillota</taxon>
        <taxon>Bacilli</taxon>
        <taxon>Bacillales</taxon>
        <taxon>Bacillaceae</taxon>
        <taxon>Shouchella</taxon>
    </lineage>
</organism>
<feature type="transmembrane region" description="Helical" evidence="5">
    <location>
        <begin position="22"/>
        <end position="46"/>
    </location>
</feature>
<evidence type="ECO:0000256" key="2">
    <source>
        <dbReference type="ARBA" id="ARBA00022692"/>
    </source>
</evidence>
<gene>
    <name evidence="6" type="ORF">JOC54_003775</name>
</gene>
<evidence type="ECO:0000313" key="7">
    <source>
        <dbReference type="Proteomes" id="UP001179280"/>
    </source>
</evidence>
<dbReference type="RefSeq" id="WP_054793238.1">
    <property type="nucleotide sequence ID" value="NZ_JAFBCV010000014.1"/>
</dbReference>
<keyword evidence="2 5" id="KW-0812">Transmembrane</keyword>
<keyword evidence="7" id="KW-1185">Reference proteome</keyword>
<protein>
    <submittedName>
        <fullName evidence="6">Tic20 family protein</fullName>
    </submittedName>
</protein>
<dbReference type="Proteomes" id="UP001179280">
    <property type="component" value="Unassembled WGS sequence"/>
</dbReference>
<comment type="caution">
    <text evidence="6">The sequence shown here is derived from an EMBL/GenBank/DDBJ whole genome shotgun (WGS) entry which is preliminary data.</text>
</comment>
<evidence type="ECO:0000256" key="1">
    <source>
        <dbReference type="ARBA" id="ARBA00004141"/>
    </source>
</evidence>
<dbReference type="Pfam" id="PF09685">
    <property type="entry name" value="MamF_MmsF"/>
    <property type="match status" value="1"/>
</dbReference>
<reference evidence="6" key="1">
    <citation type="submission" date="2021-01" db="EMBL/GenBank/DDBJ databases">
        <title>Genomic Encyclopedia of Type Strains, Phase IV (KMG-IV): sequencing the most valuable type-strain genomes for metagenomic binning, comparative biology and taxonomic classification.</title>
        <authorList>
            <person name="Goeker M."/>
        </authorList>
    </citation>
    <scope>NUCLEOTIDE SEQUENCE</scope>
    <source>
        <strain evidence="6">DSM 21943</strain>
    </source>
</reference>
<keyword evidence="3 5" id="KW-1133">Transmembrane helix</keyword>
<evidence type="ECO:0000256" key="5">
    <source>
        <dbReference type="SAM" id="Phobius"/>
    </source>
</evidence>
<name>A0ABS2SY81_9BACI</name>
<evidence type="ECO:0000256" key="3">
    <source>
        <dbReference type="ARBA" id="ARBA00022989"/>
    </source>
</evidence>
<accession>A0ABS2SY81</accession>
<sequence>MRKEYDEDIIDYREENEPDGRAIAMLIYLLSFFAPILAPLLIWLLAKKEYEFVDFHGKQYFNFLISYTIYTFASSILVIVGIGFILVPIVSIMMIVFTIIGAVKSYSGEEYVIPLTIRFLG</sequence>
<comment type="subcellular location">
    <subcellularLocation>
        <location evidence="1">Membrane</location>
        <topology evidence="1">Multi-pass membrane protein</topology>
    </subcellularLocation>
</comment>
<dbReference type="InterPro" id="IPR019109">
    <property type="entry name" value="MamF_MmsF"/>
</dbReference>
<evidence type="ECO:0000313" key="6">
    <source>
        <dbReference type="EMBL" id="MBM7840483.1"/>
    </source>
</evidence>
<dbReference type="EMBL" id="JAFBCV010000014">
    <property type="protein sequence ID" value="MBM7840483.1"/>
    <property type="molecule type" value="Genomic_DNA"/>
</dbReference>
<keyword evidence="4 5" id="KW-0472">Membrane</keyword>